<dbReference type="InterPro" id="IPR052189">
    <property type="entry name" value="L-asp_N-monooxygenase_NS-form"/>
</dbReference>
<dbReference type="AlphaFoldDB" id="A0A371X001"/>
<dbReference type="PANTHER" id="PTHR40254">
    <property type="entry name" value="BLR0577 PROTEIN"/>
    <property type="match status" value="1"/>
</dbReference>
<accession>A0A371X001</accession>
<proteinExistence type="predicted"/>
<evidence type="ECO:0000313" key="2">
    <source>
        <dbReference type="EMBL" id="RFC62558.1"/>
    </source>
</evidence>
<dbReference type="PRINTS" id="PR00368">
    <property type="entry name" value="FADPNR"/>
</dbReference>
<dbReference type="Gene3D" id="3.50.50.60">
    <property type="entry name" value="FAD/NAD(P)-binding domain"/>
    <property type="match status" value="2"/>
</dbReference>
<dbReference type="PANTHER" id="PTHR40254:SF1">
    <property type="entry name" value="BLR0577 PROTEIN"/>
    <property type="match status" value="1"/>
</dbReference>
<dbReference type="OrthoDB" id="101972at2"/>
<organism evidence="2 3">
    <name type="scientific">Fulvimarina endophytica</name>
    <dbReference type="NCBI Taxonomy" id="2293836"/>
    <lineage>
        <taxon>Bacteria</taxon>
        <taxon>Pseudomonadati</taxon>
        <taxon>Pseudomonadota</taxon>
        <taxon>Alphaproteobacteria</taxon>
        <taxon>Hyphomicrobiales</taxon>
        <taxon>Aurantimonadaceae</taxon>
        <taxon>Fulvimarina</taxon>
    </lineage>
</organism>
<keyword evidence="3" id="KW-1185">Reference proteome</keyword>
<name>A0A371X001_9HYPH</name>
<dbReference type="Pfam" id="PF13454">
    <property type="entry name" value="NAD_binding_9"/>
    <property type="match status" value="1"/>
</dbReference>
<evidence type="ECO:0000259" key="1">
    <source>
        <dbReference type="Pfam" id="PF13454"/>
    </source>
</evidence>
<dbReference type="InterPro" id="IPR036188">
    <property type="entry name" value="FAD/NAD-bd_sf"/>
</dbReference>
<sequence>MSRGDTRDEAPADTGRAGGERLRVVIVGGGYTGAVLAFHLARSSGPAGPRILVVEPRETLGAGLAYSTGEPSHRINVPASRITMRTDVSDGFQRWIEEKDVPLDAESEAGDGALYPQRGLVADYIADALAGDLESGRIVHRRARATALTRAGTLRLTLDDGDMIEADHLVVATSHPPPELPAAFADLADDPRLVADPSDAGAIEAVARTAGNVLVLGTGLTSADVIASLDRHGFAGQLTAISRRGQRSRGHASGYEATTADFAEDPSRTVLDLLVRVRAAVRADGANGLPWQAALDRVRTDAPAIWAALPEAERRRFLRHLRPWWDVHRFRVAPQVEAVLDRLVAEGRLGVRAGRIAGVTAEPDGLAVSWSPRGDEMRRDLFDRVILTTGPGHGSILATSTFLASAARAGLVANDRLKLGLSVAQNGQALDASGSPVPGVWVAGPLARGTVGELMGIPEVTHHAETVAEAILEAQARR</sequence>
<dbReference type="SUPFAM" id="SSF51905">
    <property type="entry name" value="FAD/NAD(P)-binding domain"/>
    <property type="match status" value="2"/>
</dbReference>
<comment type="caution">
    <text evidence="2">The sequence shown here is derived from an EMBL/GenBank/DDBJ whole genome shotgun (WGS) entry which is preliminary data.</text>
</comment>
<dbReference type="InterPro" id="IPR038732">
    <property type="entry name" value="HpyO/CreE_NAD-binding"/>
</dbReference>
<gene>
    <name evidence="2" type="ORF">DYI37_15000</name>
</gene>
<dbReference type="EMBL" id="QURL01000006">
    <property type="protein sequence ID" value="RFC62558.1"/>
    <property type="molecule type" value="Genomic_DNA"/>
</dbReference>
<protein>
    <recommendedName>
        <fullName evidence="1">FAD-dependent urate hydroxylase HpyO/Asp monooxygenase CreE-like FAD/NAD(P)-binding domain-containing protein</fullName>
    </recommendedName>
</protein>
<evidence type="ECO:0000313" key="3">
    <source>
        <dbReference type="Proteomes" id="UP000264310"/>
    </source>
</evidence>
<feature type="domain" description="FAD-dependent urate hydroxylase HpyO/Asp monooxygenase CreE-like FAD/NAD(P)-binding" evidence="1">
    <location>
        <begin position="25"/>
        <end position="175"/>
    </location>
</feature>
<reference evidence="2 3" key="1">
    <citation type="submission" date="2018-08" db="EMBL/GenBank/DDBJ databases">
        <title>Fulvimarina sp. 85, whole genome shotgun sequence.</title>
        <authorList>
            <person name="Tuo L."/>
        </authorList>
    </citation>
    <scope>NUCLEOTIDE SEQUENCE [LARGE SCALE GENOMIC DNA]</scope>
    <source>
        <strain evidence="2 3">85</strain>
    </source>
</reference>
<dbReference type="Proteomes" id="UP000264310">
    <property type="component" value="Unassembled WGS sequence"/>
</dbReference>
<dbReference type="RefSeq" id="WP_116684081.1">
    <property type="nucleotide sequence ID" value="NZ_QURL01000006.1"/>
</dbReference>